<keyword evidence="6" id="KW-0963">Cytoplasm</keyword>
<dbReference type="GO" id="GO:0004424">
    <property type="term" value="F:imidazoleglycerol-phosphate dehydratase activity"/>
    <property type="evidence" value="ECO:0007669"/>
    <property type="project" value="UniProtKB-UniRule"/>
</dbReference>
<dbReference type="CDD" id="cd07914">
    <property type="entry name" value="IGPD"/>
    <property type="match status" value="1"/>
</dbReference>
<keyword evidence="3 6" id="KW-0028">Amino-acid biosynthesis</keyword>
<evidence type="ECO:0000256" key="3">
    <source>
        <dbReference type="ARBA" id="ARBA00022605"/>
    </source>
</evidence>
<comment type="caution">
    <text evidence="8">The sequence shown here is derived from an EMBL/GenBank/DDBJ whole genome shotgun (WGS) entry which is preliminary data.</text>
</comment>
<dbReference type="InterPro" id="IPR020565">
    <property type="entry name" value="ImidazoleglycerP_deHydtase_CS"/>
</dbReference>
<reference evidence="8" key="1">
    <citation type="journal article" date="2020" name="mSystems">
        <title>Genome- and Community-Level Interaction Insights into Carbon Utilization and Element Cycling Functions of Hydrothermarchaeota in Hydrothermal Sediment.</title>
        <authorList>
            <person name="Zhou Z."/>
            <person name="Liu Y."/>
            <person name="Xu W."/>
            <person name="Pan J."/>
            <person name="Luo Z.H."/>
            <person name="Li M."/>
        </authorList>
    </citation>
    <scope>NUCLEOTIDE SEQUENCE [LARGE SCALE GENOMIC DNA]</scope>
    <source>
        <strain evidence="8">SpSt-1019</strain>
    </source>
</reference>
<dbReference type="InterPro" id="IPR000807">
    <property type="entry name" value="ImidazoleglycerolP_deHydtase"/>
</dbReference>
<dbReference type="AlphaFoldDB" id="A0A7C5KAM3"/>
<name>A0A7C5KAM3_9BACT</name>
<dbReference type="GO" id="GO:0005737">
    <property type="term" value="C:cytoplasm"/>
    <property type="evidence" value="ECO:0007669"/>
    <property type="project" value="UniProtKB-SubCell"/>
</dbReference>
<evidence type="ECO:0000256" key="4">
    <source>
        <dbReference type="ARBA" id="ARBA00023102"/>
    </source>
</evidence>
<evidence type="ECO:0000256" key="2">
    <source>
        <dbReference type="ARBA" id="ARBA00016664"/>
    </source>
</evidence>
<keyword evidence="5 6" id="KW-0456">Lyase</keyword>
<dbReference type="Pfam" id="PF00475">
    <property type="entry name" value="IGPD"/>
    <property type="match status" value="1"/>
</dbReference>
<proteinExistence type="inferred from homology"/>
<evidence type="ECO:0000313" key="8">
    <source>
        <dbReference type="EMBL" id="HHI65084.1"/>
    </source>
</evidence>
<dbReference type="EC" id="4.2.1.19" evidence="6 7"/>
<dbReference type="SUPFAM" id="SSF54211">
    <property type="entry name" value="Ribosomal protein S5 domain 2-like"/>
    <property type="match status" value="2"/>
</dbReference>
<dbReference type="NCBIfam" id="NF002114">
    <property type="entry name" value="PRK00951.2-4"/>
    <property type="match status" value="1"/>
</dbReference>
<dbReference type="Gene3D" id="3.30.230.40">
    <property type="entry name" value="Imidazole glycerol phosphate dehydratase, domain 1"/>
    <property type="match status" value="2"/>
</dbReference>
<dbReference type="NCBIfam" id="NF002111">
    <property type="entry name" value="PRK00951.2-1"/>
    <property type="match status" value="1"/>
</dbReference>
<dbReference type="GO" id="GO:0000105">
    <property type="term" value="P:L-histidine biosynthetic process"/>
    <property type="evidence" value="ECO:0007669"/>
    <property type="project" value="UniProtKB-UniRule"/>
</dbReference>
<evidence type="ECO:0000256" key="5">
    <source>
        <dbReference type="ARBA" id="ARBA00023239"/>
    </source>
</evidence>
<keyword evidence="4 6" id="KW-0368">Histidine biosynthesis</keyword>
<comment type="pathway">
    <text evidence="1 6 7">Amino-acid biosynthesis; L-histidine biosynthesis; L-histidine from 5-phospho-alpha-D-ribose 1-diphosphate: step 6/9.</text>
</comment>
<evidence type="ECO:0000256" key="6">
    <source>
        <dbReference type="HAMAP-Rule" id="MF_00076"/>
    </source>
</evidence>
<organism evidence="8">
    <name type="scientific">Thermodesulfobium narugense</name>
    <dbReference type="NCBI Taxonomy" id="184064"/>
    <lineage>
        <taxon>Bacteria</taxon>
        <taxon>Pseudomonadati</taxon>
        <taxon>Thermodesulfobiota</taxon>
        <taxon>Thermodesulfobiia</taxon>
        <taxon>Thermodesulfobiales</taxon>
        <taxon>Thermodesulfobiaceae</taxon>
        <taxon>Thermodesulfobium</taxon>
    </lineage>
</organism>
<dbReference type="PANTHER" id="PTHR23133">
    <property type="entry name" value="IMIDAZOLEGLYCEROL-PHOSPHATE DEHYDRATASE HIS7"/>
    <property type="match status" value="1"/>
</dbReference>
<accession>A0A7C5KAM3</accession>
<dbReference type="InterPro" id="IPR020568">
    <property type="entry name" value="Ribosomal_Su5_D2-typ_SF"/>
</dbReference>
<protein>
    <recommendedName>
        <fullName evidence="2 6">Imidazoleglycerol-phosphate dehydratase</fullName>
        <shortName evidence="6">IGPD</shortName>
        <ecNumber evidence="6 7">4.2.1.19</ecNumber>
    </recommendedName>
</protein>
<dbReference type="HAMAP" id="MF_00076">
    <property type="entry name" value="HisB"/>
    <property type="match status" value="1"/>
</dbReference>
<dbReference type="UniPathway" id="UPA00031">
    <property type="reaction ID" value="UER00011"/>
</dbReference>
<evidence type="ECO:0000256" key="7">
    <source>
        <dbReference type="RuleBase" id="RU000599"/>
    </source>
</evidence>
<dbReference type="PROSITE" id="PS00955">
    <property type="entry name" value="IGP_DEHYDRATASE_2"/>
    <property type="match status" value="1"/>
</dbReference>
<comment type="subcellular location">
    <subcellularLocation>
        <location evidence="6 7">Cytoplasm</location>
    </subcellularLocation>
</comment>
<dbReference type="PROSITE" id="PS00954">
    <property type="entry name" value="IGP_DEHYDRATASE_1"/>
    <property type="match status" value="1"/>
</dbReference>
<dbReference type="FunFam" id="3.30.230.40:FF:000001">
    <property type="entry name" value="Imidazoleglycerol-phosphate dehydratase HisB"/>
    <property type="match status" value="1"/>
</dbReference>
<dbReference type="EMBL" id="DRUY01000035">
    <property type="protein sequence ID" value="HHI65084.1"/>
    <property type="molecule type" value="Genomic_DNA"/>
</dbReference>
<comment type="similarity">
    <text evidence="6 7">Belongs to the imidazoleglycerol-phosphate dehydratase family.</text>
</comment>
<dbReference type="FunFam" id="3.30.230.40:FF:000003">
    <property type="entry name" value="Imidazoleglycerol-phosphate dehydratase HisB"/>
    <property type="match status" value="1"/>
</dbReference>
<dbReference type="InterPro" id="IPR038494">
    <property type="entry name" value="IGPD_sf"/>
</dbReference>
<evidence type="ECO:0000256" key="1">
    <source>
        <dbReference type="ARBA" id="ARBA00005047"/>
    </source>
</evidence>
<dbReference type="PANTHER" id="PTHR23133:SF2">
    <property type="entry name" value="IMIDAZOLEGLYCEROL-PHOSPHATE DEHYDRATASE"/>
    <property type="match status" value="1"/>
</dbReference>
<comment type="catalytic activity">
    <reaction evidence="6 7">
        <text>D-erythro-1-(imidazol-4-yl)glycerol 3-phosphate = 3-(imidazol-4-yl)-2-oxopropyl phosphate + H2O</text>
        <dbReference type="Rhea" id="RHEA:11040"/>
        <dbReference type="ChEBI" id="CHEBI:15377"/>
        <dbReference type="ChEBI" id="CHEBI:57766"/>
        <dbReference type="ChEBI" id="CHEBI:58278"/>
        <dbReference type="EC" id="4.2.1.19"/>
    </reaction>
</comment>
<gene>
    <name evidence="6 8" type="primary">hisB</name>
    <name evidence="8" type="ORF">ENL70_00870</name>
</gene>
<sequence length="193" mass="21427">MRTSVVKRKTYETDIEVEINLDGTGKNSIRTEIGFFDHMLCTFSKHSGIDIKLNCSGDLNVDYHHSVEDVGIVIGEALFKALGDKTGIKRFSNVILPMDDALILCAIDISGRPYFSYNVDFDSKTIGKFETELVEVFFNSLTMNLKANLHMVKIYGFNSHHIAEACFKSFALCLKDAISLTNVGSIPSVKGCI</sequence>